<dbReference type="InterPro" id="IPR008969">
    <property type="entry name" value="CarboxyPept-like_regulatory"/>
</dbReference>
<evidence type="ECO:0000313" key="1">
    <source>
        <dbReference type="EMBL" id="MDN5212204.1"/>
    </source>
</evidence>
<dbReference type="EMBL" id="JAUJEB010000001">
    <property type="protein sequence ID" value="MDN5212204.1"/>
    <property type="molecule type" value="Genomic_DNA"/>
</dbReference>
<dbReference type="SUPFAM" id="SSF49464">
    <property type="entry name" value="Carboxypeptidase regulatory domain-like"/>
    <property type="match status" value="1"/>
</dbReference>
<organism evidence="1 2">
    <name type="scientific">Agaribacillus aureus</name>
    <dbReference type="NCBI Taxonomy" id="3051825"/>
    <lineage>
        <taxon>Bacteria</taxon>
        <taxon>Pseudomonadati</taxon>
        <taxon>Bacteroidota</taxon>
        <taxon>Cytophagia</taxon>
        <taxon>Cytophagales</taxon>
        <taxon>Splendidivirgaceae</taxon>
        <taxon>Agaribacillus</taxon>
    </lineage>
</organism>
<comment type="caution">
    <text evidence="1">The sequence shown here is derived from an EMBL/GenBank/DDBJ whole genome shotgun (WGS) entry which is preliminary data.</text>
</comment>
<keyword evidence="2" id="KW-1185">Reference proteome</keyword>
<dbReference type="Proteomes" id="UP001172083">
    <property type="component" value="Unassembled WGS sequence"/>
</dbReference>
<dbReference type="Pfam" id="PF13715">
    <property type="entry name" value="CarbopepD_reg_2"/>
    <property type="match status" value="1"/>
</dbReference>
<sequence length="208" mass="23935">MTNISKIFIVVLIGWFGCFNVCHGQENKSITITGVILQADSLVAVPFGSISIKNKFKGTASNKSGQFSITVEKFDTLEFSAIGFKPAKFLVPDLQDSTYSLIQLLTKETILLKEVEVIAWPDEASFIRAFYDYKLPKGEADRIFQMERELEDVLDEHYQKDKFYYDQMRYSKLYNTTGFTPPNNFLNPLNWSNFIRDWKSGAFKSKKK</sequence>
<gene>
    <name evidence="1" type="ORF">QQ020_09085</name>
</gene>
<dbReference type="PROSITE" id="PS51257">
    <property type="entry name" value="PROKAR_LIPOPROTEIN"/>
    <property type="match status" value="1"/>
</dbReference>
<protein>
    <submittedName>
        <fullName evidence="1">Carboxypeptidase-like regulatory domain-containing protein</fullName>
    </submittedName>
</protein>
<name>A0ABT8L3B1_9BACT</name>
<accession>A0ABT8L3B1</accession>
<dbReference type="RefSeq" id="WP_346757526.1">
    <property type="nucleotide sequence ID" value="NZ_JAUJEB010000001.1"/>
</dbReference>
<reference evidence="1" key="1">
    <citation type="submission" date="2023-06" db="EMBL/GenBank/DDBJ databases">
        <title>Genomic of Agaribacillus aureum.</title>
        <authorList>
            <person name="Wang G."/>
        </authorList>
    </citation>
    <scope>NUCLEOTIDE SEQUENCE</scope>
    <source>
        <strain evidence="1">BMA12</strain>
    </source>
</reference>
<proteinExistence type="predicted"/>
<evidence type="ECO:0000313" key="2">
    <source>
        <dbReference type="Proteomes" id="UP001172083"/>
    </source>
</evidence>